<evidence type="ECO:0000313" key="3">
    <source>
        <dbReference type="Proteomes" id="UP000013783"/>
    </source>
</evidence>
<evidence type="ECO:0000313" key="1">
    <source>
        <dbReference type="EMBL" id="EOH77406.1"/>
    </source>
</evidence>
<dbReference type="EMBL" id="AJAK01000015">
    <property type="protein sequence ID" value="EOH77406.1"/>
    <property type="molecule type" value="Genomic_DNA"/>
</dbReference>
<comment type="caution">
    <text evidence="1">The sequence shown here is derived from an EMBL/GenBank/DDBJ whole genome shotgun (WGS) entry which is preliminary data.</text>
</comment>
<sequence>MMELGAFFCGYLKKKQKINSQNSSKYFLNEAND</sequence>
<dbReference type="Proteomes" id="UP000013783">
    <property type="component" value="Unassembled WGS sequence"/>
</dbReference>
<name>R2RA00_9ENTE</name>
<dbReference type="Proteomes" id="UP000014148">
    <property type="component" value="Unassembled WGS sequence"/>
</dbReference>
<accession>R2RA00</accession>
<reference evidence="2 4" key="2">
    <citation type="submission" date="2013-03" db="EMBL/GenBank/DDBJ databases">
        <title>The Genome Sequence of Enterococcus malodoratus ATCC_43197 (PacBio/Illumina hybrid assembly).</title>
        <authorList>
            <consortium name="The Broad Institute Genomics Platform"/>
            <consortium name="The Broad Institute Genome Sequencing Center for Infectious Disease"/>
            <person name="Earl A."/>
            <person name="Russ C."/>
            <person name="Gilmore M."/>
            <person name="Surin D."/>
            <person name="Walker B."/>
            <person name="Young S."/>
            <person name="Zeng Q."/>
            <person name="Gargeya S."/>
            <person name="Fitzgerald M."/>
            <person name="Haas B."/>
            <person name="Abouelleil A."/>
            <person name="Allen A.W."/>
            <person name="Alvarado L."/>
            <person name="Arachchi H.M."/>
            <person name="Berlin A.M."/>
            <person name="Chapman S.B."/>
            <person name="Gainer-Dewar J."/>
            <person name="Goldberg J."/>
            <person name="Griggs A."/>
            <person name="Gujja S."/>
            <person name="Hansen M."/>
            <person name="Howarth C."/>
            <person name="Imamovic A."/>
            <person name="Ireland A."/>
            <person name="Larimer J."/>
            <person name="McCowan C."/>
            <person name="Murphy C."/>
            <person name="Pearson M."/>
            <person name="Poon T.W."/>
            <person name="Priest M."/>
            <person name="Roberts A."/>
            <person name="Saif S."/>
            <person name="Shea T."/>
            <person name="Sisk P."/>
            <person name="Sykes S."/>
            <person name="Wortman J."/>
            <person name="Nusbaum C."/>
            <person name="Birren B."/>
        </authorList>
    </citation>
    <scope>NUCLEOTIDE SEQUENCE [LARGE SCALE GENOMIC DNA]</scope>
    <source>
        <strain evidence="2 4">ATCC 43197</strain>
    </source>
</reference>
<evidence type="ECO:0000313" key="4">
    <source>
        <dbReference type="Proteomes" id="UP000014148"/>
    </source>
</evidence>
<evidence type="ECO:0000313" key="2">
    <source>
        <dbReference type="EMBL" id="EOT64180.1"/>
    </source>
</evidence>
<dbReference type="AlphaFoldDB" id="R2RA00"/>
<organism evidence="1 3">
    <name type="scientific">Enterococcus malodoratus ATCC 43197</name>
    <dbReference type="NCBI Taxonomy" id="1158601"/>
    <lineage>
        <taxon>Bacteria</taxon>
        <taxon>Bacillati</taxon>
        <taxon>Bacillota</taxon>
        <taxon>Bacilli</taxon>
        <taxon>Lactobacillales</taxon>
        <taxon>Enterococcaceae</taxon>
        <taxon>Enterococcus</taxon>
    </lineage>
</organism>
<proteinExistence type="predicted"/>
<gene>
    <name evidence="2" type="ORF">I585_03377</name>
    <name evidence="1" type="ORF">UAI_02043</name>
</gene>
<keyword evidence="4" id="KW-1185">Reference proteome</keyword>
<reference evidence="1 3" key="1">
    <citation type="submission" date="2013-02" db="EMBL/GenBank/DDBJ databases">
        <title>The Genome Sequence of Enterococcus malodoratus ATCC_43197.</title>
        <authorList>
            <consortium name="The Broad Institute Genome Sequencing Platform"/>
            <consortium name="The Broad Institute Genome Sequencing Center for Infectious Disease"/>
            <person name="Earl A.M."/>
            <person name="Gilmore M.S."/>
            <person name="Lebreton F."/>
            <person name="Walker B."/>
            <person name="Young S.K."/>
            <person name="Zeng Q."/>
            <person name="Gargeya S."/>
            <person name="Fitzgerald M."/>
            <person name="Haas B."/>
            <person name="Abouelleil A."/>
            <person name="Alvarado L."/>
            <person name="Arachchi H.M."/>
            <person name="Berlin A.M."/>
            <person name="Chapman S.B."/>
            <person name="Dewar J."/>
            <person name="Goldberg J."/>
            <person name="Griggs A."/>
            <person name="Gujja S."/>
            <person name="Hansen M."/>
            <person name="Howarth C."/>
            <person name="Imamovic A."/>
            <person name="Larimer J."/>
            <person name="McCowan C."/>
            <person name="Murphy C."/>
            <person name="Neiman D."/>
            <person name="Pearson M."/>
            <person name="Priest M."/>
            <person name="Roberts A."/>
            <person name="Saif S."/>
            <person name="Shea T."/>
            <person name="Sisk P."/>
            <person name="Sykes S."/>
            <person name="Wortman J."/>
            <person name="Nusbaum C."/>
            <person name="Birren B."/>
        </authorList>
    </citation>
    <scope>NUCLEOTIDE SEQUENCE [LARGE SCALE GENOMIC DNA]</scope>
    <source>
        <strain evidence="1 3">ATCC 43197</strain>
    </source>
</reference>
<protein>
    <submittedName>
        <fullName evidence="1">Uncharacterized protein</fullName>
    </submittedName>
</protein>
<dbReference type="EMBL" id="ASWA01000004">
    <property type="protein sequence ID" value="EOT64180.1"/>
    <property type="molecule type" value="Genomic_DNA"/>
</dbReference>